<sequence>MASDLKRFHDAQAAVYDDVTAELRAGRKRSHWMWFVFPQLDGLAHSGTAKRYAITGIDEARDYLADDVLGARLRECARLVLDIEGSSIEEIFGYPDNLKLRSSMTLFAAVAADGGVFDAVLHKFFGGEGDARTLELLG</sequence>
<dbReference type="InterPro" id="IPR014937">
    <property type="entry name" value="DUF1810"/>
</dbReference>
<gene>
    <name evidence="1" type="ORF">DFR67_102147</name>
</gene>
<accession>A0A318RUC3</accession>
<dbReference type="AlphaFoldDB" id="A0A318RUC3"/>
<evidence type="ECO:0000313" key="2">
    <source>
        <dbReference type="Proteomes" id="UP000247591"/>
    </source>
</evidence>
<proteinExistence type="predicted"/>
<dbReference type="Pfam" id="PF08837">
    <property type="entry name" value="DUF1810"/>
    <property type="match status" value="1"/>
</dbReference>
<dbReference type="EMBL" id="QJSP01000002">
    <property type="protein sequence ID" value="PYE20009.1"/>
    <property type="molecule type" value="Genomic_DNA"/>
</dbReference>
<keyword evidence="2" id="KW-1185">Reference proteome</keyword>
<comment type="caution">
    <text evidence="1">The sequence shown here is derived from an EMBL/GenBank/DDBJ whole genome shotgun (WGS) entry which is preliminary data.</text>
</comment>
<evidence type="ECO:0000313" key="1">
    <source>
        <dbReference type="EMBL" id="PYE20009.1"/>
    </source>
</evidence>
<protein>
    <submittedName>
        <fullName evidence="1">Uncharacterized protein (DUF1810 family)</fullName>
    </submittedName>
</protein>
<dbReference type="RefSeq" id="WP_110468037.1">
    <property type="nucleotide sequence ID" value="NZ_QJSP01000002.1"/>
</dbReference>
<organism evidence="1 2">
    <name type="scientific">Williamsia limnetica</name>
    <dbReference type="NCBI Taxonomy" id="882452"/>
    <lineage>
        <taxon>Bacteria</taxon>
        <taxon>Bacillati</taxon>
        <taxon>Actinomycetota</taxon>
        <taxon>Actinomycetes</taxon>
        <taxon>Mycobacteriales</taxon>
        <taxon>Nocardiaceae</taxon>
        <taxon>Williamsia</taxon>
    </lineage>
</organism>
<dbReference type="PIRSF" id="PIRSF008546">
    <property type="entry name" value="UCP008546"/>
    <property type="match status" value="1"/>
</dbReference>
<reference evidence="1 2" key="1">
    <citation type="submission" date="2018-06" db="EMBL/GenBank/DDBJ databases">
        <title>Genomic Encyclopedia of Type Strains, Phase IV (KMG-IV): sequencing the most valuable type-strain genomes for metagenomic binning, comparative biology and taxonomic classification.</title>
        <authorList>
            <person name="Goeker M."/>
        </authorList>
    </citation>
    <scope>NUCLEOTIDE SEQUENCE [LARGE SCALE GENOMIC DNA]</scope>
    <source>
        <strain evidence="1 2">DSM 45521</strain>
    </source>
</reference>
<dbReference type="InterPro" id="IPR036287">
    <property type="entry name" value="Rv1873-like_sf"/>
</dbReference>
<dbReference type="Gene3D" id="1.25.40.380">
    <property type="entry name" value="Protein of unknown function DUF1810"/>
    <property type="match status" value="1"/>
</dbReference>
<dbReference type="Proteomes" id="UP000247591">
    <property type="component" value="Unassembled WGS sequence"/>
</dbReference>
<dbReference type="OrthoDB" id="9801870at2"/>
<dbReference type="SUPFAM" id="SSF140736">
    <property type="entry name" value="Rv1873-like"/>
    <property type="match status" value="1"/>
</dbReference>
<name>A0A318RUC3_WILLI</name>